<dbReference type="AlphaFoldDB" id="A0A8B6BPM0"/>
<proteinExistence type="predicted"/>
<sequence length="180" mass="20622">MSSRKISCSECSSTFSSEWAYNRHYNEKHSGYQFIRNCPIKGCSKQFNRKYCLVQHLRRQHGLSTINAKETVKNVEVRCVSKEDLDRNKFQVVKIDDYSDISEDEFDFDEISNQSFSKNLPSDDICNVTTEEQELTADLDSITSAENFSITTCETPPELSDDELTGLQHDLGLIAEELEP</sequence>
<dbReference type="GO" id="GO:0008270">
    <property type="term" value="F:zinc ion binding"/>
    <property type="evidence" value="ECO:0007669"/>
    <property type="project" value="UniProtKB-KW"/>
</dbReference>
<evidence type="ECO:0000259" key="2">
    <source>
        <dbReference type="PROSITE" id="PS50157"/>
    </source>
</evidence>
<dbReference type="SMART" id="SM00355">
    <property type="entry name" value="ZnF_C2H2"/>
    <property type="match status" value="2"/>
</dbReference>
<gene>
    <name evidence="3" type="ORF">MGAL_10B024273</name>
</gene>
<keyword evidence="4" id="KW-1185">Reference proteome</keyword>
<dbReference type="Gene3D" id="3.30.160.60">
    <property type="entry name" value="Classic Zinc Finger"/>
    <property type="match status" value="1"/>
</dbReference>
<dbReference type="PROSITE" id="PS00028">
    <property type="entry name" value="ZINC_FINGER_C2H2_1"/>
    <property type="match status" value="2"/>
</dbReference>
<feature type="domain" description="C2H2-type" evidence="2">
    <location>
        <begin position="36"/>
        <end position="61"/>
    </location>
</feature>
<keyword evidence="1" id="KW-0863">Zinc-finger</keyword>
<dbReference type="OrthoDB" id="10400115at2759"/>
<organism evidence="3 4">
    <name type="scientific">Mytilus galloprovincialis</name>
    <name type="common">Mediterranean mussel</name>
    <dbReference type="NCBI Taxonomy" id="29158"/>
    <lineage>
        <taxon>Eukaryota</taxon>
        <taxon>Metazoa</taxon>
        <taxon>Spiralia</taxon>
        <taxon>Lophotrochozoa</taxon>
        <taxon>Mollusca</taxon>
        <taxon>Bivalvia</taxon>
        <taxon>Autobranchia</taxon>
        <taxon>Pteriomorphia</taxon>
        <taxon>Mytilida</taxon>
        <taxon>Mytiloidea</taxon>
        <taxon>Mytilidae</taxon>
        <taxon>Mytilinae</taxon>
        <taxon>Mytilus</taxon>
    </lineage>
</organism>
<dbReference type="Pfam" id="PF00096">
    <property type="entry name" value="zf-C2H2"/>
    <property type="match status" value="1"/>
</dbReference>
<comment type="caution">
    <text evidence="3">The sequence shown here is derived from an EMBL/GenBank/DDBJ whole genome shotgun (WGS) entry which is preliminary data.</text>
</comment>
<accession>A0A8B6BPM0</accession>
<reference evidence="3" key="1">
    <citation type="submission" date="2018-11" db="EMBL/GenBank/DDBJ databases">
        <authorList>
            <person name="Alioto T."/>
            <person name="Alioto T."/>
        </authorList>
    </citation>
    <scope>NUCLEOTIDE SEQUENCE</scope>
</reference>
<feature type="domain" description="C2H2-type" evidence="2">
    <location>
        <begin position="6"/>
        <end position="34"/>
    </location>
</feature>
<keyword evidence="1" id="KW-0862">Zinc</keyword>
<name>A0A8B6BPM0_MYTGA</name>
<dbReference type="InterPro" id="IPR013087">
    <property type="entry name" value="Znf_C2H2_type"/>
</dbReference>
<evidence type="ECO:0000313" key="4">
    <source>
        <dbReference type="Proteomes" id="UP000596742"/>
    </source>
</evidence>
<evidence type="ECO:0000256" key="1">
    <source>
        <dbReference type="PROSITE-ProRule" id="PRU00042"/>
    </source>
</evidence>
<dbReference type="PROSITE" id="PS50157">
    <property type="entry name" value="ZINC_FINGER_C2H2_2"/>
    <property type="match status" value="2"/>
</dbReference>
<evidence type="ECO:0000313" key="3">
    <source>
        <dbReference type="EMBL" id="VDH93332.1"/>
    </source>
</evidence>
<keyword evidence="1" id="KW-0479">Metal-binding</keyword>
<dbReference type="EMBL" id="UYJE01000437">
    <property type="protein sequence ID" value="VDH93332.1"/>
    <property type="molecule type" value="Genomic_DNA"/>
</dbReference>
<dbReference type="Proteomes" id="UP000596742">
    <property type="component" value="Unassembled WGS sequence"/>
</dbReference>
<protein>
    <recommendedName>
        <fullName evidence="2">C2H2-type domain-containing protein</fullName>
    </recommendedName>
</protein>